<evidence type="ECO:0000313" key="1">
    <source>
        <dbReference type="EMBL" id="GAA4027256.1"/>
    </source>
</evidence>
<dbReference type="RefSeq" id="WP_345570997.1">
    <property type="nucleotide sequence ID" value="NZ_BAAAZX010000041.1"/>
</dbReference>
<name>A0ABP7TJI4_9ACTN</name>
<keyword evidence="2" id="KW-1185">Reference proteome</keyword>
<reference evidence="2" key="1">
    <citation type="journal article" date="2019" name="Int. J. Syst. Evol. Microbiol.">
        <title>The Global Catalogue of Microorganisms (GCM) 10K type strain sequencing project: providing services to taxonomists for standard genome sequencing and annotation.</title>
        <authorList>
            <consortium name="The Broad Institute Genomics Platform"/>
            <consortium name="The Broad Institute Genome Sequencing Center for Infectious Disease"/>
            <person name="Wu L."/>
            <person name="Ma J."/>
        </authorList>
    </citation>
    <scope>NUCLEOTIDE SEQUENCE [LARGE SCALE GENOMIC DNA]</scope>
    <source>
        <strain evidence="2">JCM 16924</strain>
    </source>
</reference>
<organism evidence="1 2">
    <name type="scientific">Streptomyces plumbiresistens</name>
    <dbReference type="NCBI Taxonomy" id="511811"/>
    <lineage>
        <taxon>Bacteria</taxon>
        <taxon>Bacillati</taxon>
        <taxon>Actinomycetota</taxon>
        <taxon>Actinomycetes</taxon>
        <taxon>Kitasatosporales</taxon>
        <taxon>Streptomycetaceae</taxon>
        <taxon>Streptomyces</taxon>
    </lineage>
</organism>
<comment type="caution">
    <text evidence="1">The sequence shown here is derived from an EMBL/GenBank/DDBJ whole genome shotgun (WGS) entry which is preliminary data.</text>
</comment>
<evidence type="ECO:0000313" key="2">
    <source>
        <dbReference type="Proteomes" id="UP001500456"/>
    </source>
</evidence>
<protein>
    <submittedName>
        <fullName evidence="1">Uncharacterized protein</fullName>
    </submittedName>
</protein>
<dbReference type="EMBL" id="BAAAZX010000041">
    <property type="protein sequence ID" value="GAA4027256.1"/>
    <property type="molecule type" value="Genomic_DNA"/>
</dbReference>
<proteinExistence type="predicted"/>
<dbReference type="Proteomes" id="UP001500456">
    <property type="component" value="Unassembled WGS sequence"/>
</dbReference>
<gene>
    <name evidence="1" type="ORF">GCM10022232_86300</name>
</gene>
<accession>A0ABP7TJI4</accession>
<sequence length="81" mass="8416">MGIEDVMAARADVGDLLRARGWEPNAVGALVRTGVVFVVTNDYGDAYIEPADRSYSVPVPPEVPADVAAALCDAVAANASR</sequence>